<gene>
    <name evidence="8" type="ORF">AZI87_05910</name>
</gene>
<dbReference type="GO" id="GO:0016020">
    <property type="term" value="C:membrane"/>
    <property type="evidence" value="ECO:0007669"/>
    <property type="project" value="UniProtKB-SubCell"/>
</dbReference>
<feature type="transmembrane region" description="Helical" evidence="6">
    <location>
        <begin position="102"/>
        <end position="118"/>
    </location>
</feature>
<dbReference type="AlphaFoldDB" id="A0A162GRA9"/>
<feature type="transmembrane region" description="Helical" evidence="6">
    <location>
        <begin position="130"/>
        <end position="150"/>
    </location>
</feature>
<evidence type="ECO:0000256" key="1">
    <source>
        <dbReference type="ARBA" id="ARBA00004141"/>
    </source>
</evidence>
<dbReference type="Proteomes" id="UP000075799">
    <property type="component" value="Unassembled WGS sequence"/>
</dbReference>
<feature type="domain" description="EamA" evidence="7">
    <location>
        <begin position="1"/>
        <end position="115"/>
    </location>
</feature>
<evidence type="ECO:0000256" key="5">
    <source>
        <dbReference type="ARBA" id="ARBA00023136"/>
    </source>
</evidence>
<dbReference type="Gene3D" id="1.10.3730.20">
    <property type="match status" value="1"/>
</dbReference>
<feature type="transmembrane region" description="Helical" evidence="6">
    <location>
        <begin position="251"/>
        <end position="267"/>
    </location>
</feature>
<feature type="transmembrane region" description="Helical" evidence="6">
    <location>
        <begin position="162"/>
        <end position="182"/>
    </location>
</feature>
<evidence type="ECO:0000256" key="2">
    <source>
        <dbReference type="ARBA" id="ARBA00007362"/>
    </source>
</evidence>
<feature type="transmembrane region" description="Helical" evidence="6">
    <location>
        <begin position="43"/>
        <end position="61"/>
    </location>
</feature>
<protein>
    <recommendedName>
        <fullName evidence="7">EamA domain-containing protein</fullName>
    </recommendedName>
</protein>
<feature type="transmembrane region" description="Helical" evidence="6">
    <location>
        <begin position="194"/>
        <end position="214"/>
    </location>
</feature>
<dbReference type="Pfam" id="PF00892">
    <property type="entry name" value="EamA"/>
    <property type="match status" value="2"/>
</dbReference>
<comment type="caution">
    <text evidence="8">The sequence shown here is derived from an EMBL/GenBank/DDBJ whole genome shotgun (WGS) entry which is preliminary data.</text>
</comment>
<keyword evidence="3 6" id="KW-0812">Transmembrane</keyword>
<dbReference type="EMBL" id="LUKD01000001">
    <property type="protein sequence ID" value="KYG68766.1"/>
    <property type="molecule type" value="Genomic_DNA"/>
</dbReference>
<feature type="domain" description="EamA" evidence="7">
    <location>
        <begin position="132"/>
        <end position="267"/>
    </location>
</feature>
<keyword evidence="4 6" id="KW-1133">Transmembrane helix</keyword>
<comment type="similarity">
    <text evidence="2">Belongs to the EamA transporter family.</text>
</comment>
<evidence type="ECO:0000256" key="6">
    <source>
        <dbReference type="SAM" id="Phobius"/>
    </source>
</evidence>
<accession>A0A162GRA9</accession>
<evidence type="ECO:0000313" key="8">
    <source>
        <dbReference type="EMBL" id="KYG68766.1"/>
    </source>
</evidence>
<dbReference type="InterPro" id="IPR037185">
    <property type="entry name" value="EmrE-like"/>
</dbReference>
<sequence length="273" mass="29037">MKMAVEVIQPAQVALLRIIFGMMPIIAFGLINKSLNLEHLRHSRHFLAMGLLAVVVPYLGFIKGTQLLASGAAGAISGIIPLMTALFAALFLPTDRMNSKKFIGLLLGSIGVAFIAHLDRLFNYSAHDAAYGAGYMLLGSLGYAAAMIYARKFITPLNLSSLALACYQIIAAAIILSLVVPMRGAEIILQHPKAFLATSVGLGFLGTGLAFVLYYRIIEKLGAVTASSVFYIPPVLALIIGALIVKEEIGTAQYAGVLMILVGVSLTRKGDTK</sequence>
<dbReference type="InterPro" id="IPR000620">
    <property type="entry name" value="EamA_dom"/>
</dbReference>
<dbReference type="PANTHER" id="PTHR32322">
    <property type="entry name" value="INNER MEMBRANE TRANSPORTER"/>
    <property type="match status" value="1"/>
</dbReference>
<feature type="transmembrane region" description="Helical" evidence="6">
    <location>
        <begin position="221"/>
        <end position="245"/>
    </location>
</feature>
<organism evidence="8 9">
    <name type="scientific">Bdellovibrio bacteriovorus</name>
    <dbReference type="NCBI Taxonomy" id="959"/>
    <lineage>
        <taxon>Bacteria</taxon>
        <taxon>Pseudomonadati</taxon>
        <taxon>Bdellovibrionota</taxon>
        <taxon>Bdellovibrionia</taxon>
        <taxon>Bdellovibrionales</taxon>
        <taxon>Pseudobdellovibrionaceae</taxon>
        <taxon>Bdellovibrio</taxon>
    </lineage>
</organism>
<dbReference type="PANTHER" id="PTHR32322:SF2">
    <property type="entry name" value="EAMA DOMAIN-CONTAINING PROTEIN"/>
    <property type="match status" value="1"/>
</dbReference>
<feature type="transmembrane region" description="Helical" evidence="6">
    <location>
        <begin position="12"/>
        <end position="31"/>
    </location>
</feature>
<evidence type="ECO:0000256" key="4">
    <source>
        <dbReference type="ARBA" id="ARBA00022989"/>
    </source>
</evidence>
<evidence type="ECO:0000256" key="3">
    <source>
        <dbReference type="ARBA" id="ARBA00022692"/>
    </source>
</evidence>
<dbReference type="InterPro" id="IPR050638">
    <property type="entry name" value="AA-Vitamin_Transporters"/>
</dbReference>
<feature type="transmembrane region" description="Helical" evidence="6">
    <location>
        <begin position="67"/>
        <end position="90"/>
    </location>
</feature>
<proteinExistence type="inferred from homology"/>
<evidence type="ECO:0000259" key="7">
    <source>
        <dbReference type="Pfam" id="PF00892"/>
    </source>
</evidence>
<reference evidence="8 9" key="1">
    <citation type="submission" date="2016-03" db="EMBL/GenBank/DDBJ databases">
        <authorList>
            <person name="Ploux O."/>
        </authorList>
    </citation>
    <scope>NUCLEOTIDE SEQUENCE [LARGE SCALE GENOMIC DNA]</scope>
    <source>
        <strain evidence="8 9">EC13</strain>
    </source>
</reference>
<dbReference type="SUPFAM" id="SSF103481">
    <property type="entry name" value="Multidrug resistance efflux transporter EmrE"/>
    <property type="match status" value="2"/>
</dbReference>
<evidence type="ECO:0000313" key="9">
    <source>
        <dbReference type="Proteomes" id="UP000075799"/>
    </source>
</evidence>
<keyword evidence="5 6" id="KW-0472">Membrane</keyword>
<comment type="subcellular location">
    <subcellularLocation>
        <location evidence="1">Membrane</location>
        <topology evidence="1">Multi-pass membrane protein</topology>
    </subcellularLocation>
</comment>
<name>A0A162GRA9_BDEBC</name>